<dbReference type="GO" id="GO:0017118">
    <property type="term" value="F:lipoyltransferase activity"/>
    <property type="evidence" value="ECO:0007669"/>
    <property type="project" value="TreeGrafter"/>
</dbReference>
<dbReference type="SUPFAM" id="SSF55681">
    <property type="entry name" value="Class II aaRS and biotin synthetases"/>
    <property type="match status" value="1"/>
</dbReference>
<dbReference type="InterPro" id="IPR004143">
    <property type="entry name" value="BPL_LPL_catalytic"/>
</dbReference>
<protein>
    <recommendedName>
        <fullName evidence="4">Putative lipoate-protein ligase A</fullName>
    </recommendedName>
</protein>
<dbReference type="AlphaFoldDB" id="A0A6G1HCZ8"/>
<dbReference type="CDD" id="cd16443">
    <property type="entry name" value="LplA"/>
    <property type="match status" value="1"/>
</dbReference>
<evidence type="ECO:0000256" key="1">
    <source>
        <dbReference type="ARBA" id="ARBA00003253"/>
    </source>
</evidence>
<evidence type="ECO:0000259" key="6">
    <source>
        <dbReference type="PROSITE" id="PS51733"/>
    </source>
</evidence>
<dbReference type="InterPro" id="IPR004562">
    <property type="entry name" value="LipoylTrfase_LipoateP_Ligase"/>
</dbReference>
<dbReference type="EMBL" id="ML977140">
    <property type="protein sequence ID" value="KAF1991091.1"/>
    <property type="molecule type" value="Genomic_DNA"/>
</dbReference>
<evidence type="ECO:0000256" key="4">
    <source>
        <dbReference type="ARBA" id="ARBA00015925"/>
    </source>
</evidence>
<dbReference type="Pfam" id="PF21948">
    <property type="entry name" value="LplA-B_cat"/>
    <property type="match status" value="1"/>
</dbReference>
<evidence type="ECO:0000256" key="5">
    <source>
        <dbReference type="SAM" id="MobiDB-lite"/>
    </source>
</evidence>
<dbReference type="UniPathway" id="UPA00537">
    <property type="reaction ID" value="UER00595"/>
</dbReference>
<dbReference type="GO" id="GO:0005739">
    <property type="term" value="C:mitochondrion"/>
    <property type="evidence" value="ECO:0007669"/>
    <property type="project" value="TreeGrafter"/>
</dbReference>
<comment type="similarity">
    <text evidence="3">Belongs to the LplA family.</text>
</comment>
<comment type="pathway">
    <text evidence="2">Protein modification; protein lipoylation via exogenous pathway; protein N(6)-(lipoyl)lysine from lipoate: step 2/2.</text>
</comment>
<gene>
    <name evidence="7" type="ORF">K402DRAFT_409938</name>
</gene>
<accession>A0A6G1HCZ8</accession>
<dbReference type="PROSITE" id="PS51733">
    <property type="entry name" value="BPL_LPL_CATALYTIC"/>
    <property type="match status" value="1"/>
</dbReference>
<dbReference type="OrthoDB" id="201621at2759"/>
<sequence length="407" mass="45002">MSVRVRNVQSYISTSHDPFLNLSLEHHLLQSSPSDSTILFLYVNRPSIIIGRNQNPWLEVNLELLRTANASANAKGGVEKEEGRRNAIGPIDLVRRRSGGGTVFHDTGNVNWTVICPPATFTRDKHAEMVVRALRNLGVERARVNERHDIVMDQGAARLGKSVDEDDMHVTPFTRSEGDGQSEGDGGRPLKISGSAYKLTRHRALHHGTCLLSSPNLGVIPQYLHSPVRPYIKARGVDSVSSPVGNVGLANNDFQTAVADEFACMYGGELEAEVLQDGLLEVEEVRKGHEELKAVEWTYNQTPQFTFSLQPTADDQRERPAIESLHSGAQFFFKARHGVITEASASFPKTDGAGVITSELDFLKDRMVHEINGWANLKEKFDAHIGEDNSEQLAQWLDSTFTVSANQ</sequence>
<reference evidence="7" key="1">
    <citation type="journal article" date="2020" name="Stud. Mycol.">
        <title>101 Dothideomycetes genomes: a test case for predicting lifestyles and emergence of pathogens.</title>
        <authorList>
            <person name="Haridas S."/>
            <person name="Albert R."/>
            <person name="Binder M."/>
            <person name="Bloem J."/>
            <person name="Labutti K."/>
            <person name="Salamov A."/>
            <person name="Andreopoulos B."/>
            <person name="Baker S."/>
            <person name="Barry K."/>
            <person name="Bills G."/>
            <person name="Bluhm B."/>
            <person name="Cannon C."/>
            <person name="Castanera R."/>
            <person name="Culley D."/>
            <person name="Daum C."/>
            <person name="Ezra D."/>
            <person name="Gonzalez J."/>
            <person name="Henrissat B."/>
            <person name="Kuo A."/>
            <person name="Liang C."/>
            <person name="Lipzen A."/>
            <person name="Lutzoni F."/>
            <person name="Magnuson J."/>
            <person name="Mondo S."/>
            <person name="Nolan M."/>
            <person name="Ohm R."/>
            <person name="Pangilinan J."/>
            <person name="Park H.-J."/>
            <person name="Ramirez L."/>
            <person name="Alfaro M."/>
            <person name="Sun H."/>
            <person name="Tritt A."/>
            <person name="Yoshinaga Y."/>
            <person name="Zwiers L.-H."/>
            <person name="Turgeon B."/>
            <person name="Goodwin S."/>
            <person name="Spatafora J."/>
            <person name="Crous P."/>
            <person name="Grigoriev I."/>
        </authorList>
    </citation>
    <scope>NUCLEOTIDE SEQUENCE</scope>
    <source>
        <strain evidence="7">CBS 113979</strain>
    </source>
</reference>
<name>A0A6G1HCZ8_9PEZI</name>
<dbReference type="PANTHER" id="PTHR12561:SF3">
    <property type="entry name" value="LIPOYLTRANSFERASE 1, MITOCHONDRIAL"/>
    <property type="match status" value="1"/>
</dbReference>
<organism evidence="7 8">
    <name type="scientific">Aulographum hederae CBS 113979</name>
    <dbReference type="NCBI Taxonomy" id="1176131"/>
    <lineage>
        <taxon>Eukaryota</taxon>
        <taxon>Fungi</taxon>
        <taxon>Dikarya</taxon>
        <taxon>Ascomycota</taxon>
        <taxon>Pezizomycotina</taxon>
        <taxon>Dothideomycetes</taxon>
        <taxon>Pleosporomycetidae</taxon>
        <taxon>Aulographales</taxon>
        <taxon>Aulographaceae</taxon>
    </lineage>
</organism>
<dbReference type="GO" id="GO:0009249">
    <property type="term" value="P:protein lipoylation"/>
    <property type="evidence" value="ECO:0007669"/>
    <property type="project" value="InterPro"/>
</dbReference>
<dbReference type="Proteomes" id="UP000800041">
    <property type="component" value="Unassembled WGS sequence"/>
</dbReference>
<proteinExistence type="inferred from homology"/>
<evidence type="ECO:0000313" key="7">
    <source>
        <dbReference type="EMBL" id="KAF1991091.1"/>
    </source>
</evidence>
<feature type="region of interest" description="Disordered" evidence="5">
    <location>
        <begin position="162"/>
        <end position="192"/>
    </location>
</feature>
<keyword evidence="8" id="KW-1185">Reference proteome</keyword>
<comment type="function">
    <text evidence="1">Catalyzes both the ATP-dependent activation of exogenously supplied lipoate to lipoyl-AMP and the transfer of the activated lipoyl onto the lipoyl domains of lipoate-dependent enzymes.</text>
</comment>
<evidence type="ECO:0000313" key="8">
    <source>
        <dbReference type="Proteomes" id="UP000800041"/>
    </source>
</evidence>
<evidence type="ECO:0000256" key="2">
    <source>
        <dbReference type="ARBA" id="ARBA00005085"/>
    </source>
</evidence>
<dbReference type="InterPro" id="IPR045864">
    <property type="entry name" value="aa-tRNA-synth_II/BPL/LPL"/>
</dbReference>
<dbReference type="Gene3D" id="3.30.930.10">
    <property type="entry name" value="Bira Bifunctional Protein, Domain 2"/>
    <property type="match status" value="1"/>
</dbReference>
<feature type="domain" description="BPL/LPL catalytic" evidence="6">
    <location>
        <begin position="33"/>
        <end position="270"/>
    </location>
</feature>
<dbReference type="PANTHER" id="PTHR12561">
    <property type="entry name" value="LIPOATE-PROTEIN LIGASE"/>
    <property type="match status" value="1"/>
</dbReference>
<evidence type="ECO:0000256" key="3">
    <source>
        <dbReference type="ARBA" id="ARBA00008242"/>
    </source>
</evidence>